<dbReference type="PANTHER" id="PTHR12271">
    <property type="entry name" value="POLY A POLYMERASE CID PAP -RELATED"/>
    <property type="match status" value="1"/>
</dbReference>
<dbReference type="Gene3D" id="1.10.1410.10">
    <property type="match status" value="1"/>
</dbReference>
<accession>A0ABP0S789</accession>
<name>A0ABP0S789_9DINO</name>
<evidence type="ECO:0000313" key="3">
    <source>
        <dbReference type="Proteomes" id="UP001642484"/>
    </source>
</evidence>
<evidence type="ECO:0000313" key="2">
    <source>
        <dbReference type="EMBL" id="CAK9108186.1"/>
    </source>
</evidence>
<dbReference type="SUPFAM" id="SSF81301">
    <property type="entry name" value="Nucleotidyltransferase"/>
    <property type="match status" value="1"/>
</dbReference>
<dbReference type="Gene3D" id="3.30.460.10">
    <property type="entry name" value="Beta Polymerase, domain 2"/>
    <property type="match status" value="1"/>
</dbReference>
<gene>
    <name evidence="2" type="ORF">CCMP2556_LOCUS50423</name>
</gene>
<evidence type="ECO:0000259" key="1">
    <source>
        <dbReference type="Pfam" id="PF22600"/>
    </source>
</evidence>
<dbReference type="InterPro" id="IPR054708">
    <property type="entry name" value="MTPAP-like_central"/>
</dbReference>
<dbReference type="InterPro" id="IPR043519">
    <property type="entry name" value="NT_sf"/>
</dbReference>
<proteinExistence type="predicted"/>
<comment type="caution">
    <text evidence="2">The sequence shown here is derived from an EMBL/GenBank/DDBJ whole genome shotgun (WGS) entry which is preliminary data.</text>
</comment>
<dbReference type="SUPFAM" id="SSF81631">
    <property type="entry name" value="PAP/OAS1 substrate-binding domain"/>
    <property type="match status" value="1"/>
</dbReference>
<feature type="domain" description="Poly(A) RNA polymerase mitochondrial-like central palm" evidence="1">
    <location>
        <begin position="69"/>
        <end position="204"/>
    </location>
</feature>
<dbReference type="Pfam" id="PF22600">
    <property type="entry name" value="MTPAP-like_central"/>
    <property type="match status" value="1"/>
</dbReference>
<reference evidence="2 3" key="1">
    <citation type="submission" date="2024-02" db="EMBL/GenBank/DDBJ databases">
        <authorList>
            <person name="Chen Y."/>
            <person name="Shah S."/>
            <person name="Dougan E. K."/>
            <person name="Thang M."/>
            <person name="Chan C."/>
        </authorList>
    </citation>
    <scope>NUCLEOTIDE SEQUENCE [LARGE SCALE GENOMIC DNA]</scope>
</reference>
<organism evidence="2 3">
    <name type="scientific">Durusdinium trenchii</name>
    <dbReference type="NCBI Taxonomy" id="1381693"/>
    <lineage>
        <taxon>Eukaryota</taxon>
        <taxon>Sar</taxon>
        <taxon>Alveolata</taxon>
        <taxon>Dinophyceae</taxon>
        <taxon>Suessiales</taxon>
        <taxon>Symbiodiniaceae</taxon>
        <taxon>Durusdinium</taxon>
    </lineage>
</organism>
<keyword evidence="3" id="KW-1185">Reference proteome</keyword>
<protein>
    <recommendedName>
        <fullName evidence="1">Poly(A) RNA polymerase mitochondrial-like central palm domain-containing protein</fullName>
    </recommendedName>
</protein>
<sequence length="409" mass="45516">MAVCQRCAVPAAWKFSRGQIRLFASGASQTRASLAQATRTSTESSASLSAWWRRRQDSGGLSNEAAQKLSQEVTQYAAEQRPSVTHVVQKDEFLQRLREHLAETIDGAEVAPFGSVVNGFWTPNSDVDVCVRVPGATTRNAQIQVLRQISAELTKVESHHVEARFGAQVPILHWAPLRPGMVSCDISVNNVLAVVNSRLVGRYVRLDDRLRTLGLCVKAWAAARGINDRSRGTLSSFSLVLMLIHFLQRREPPILPSLQDLAFSHNEKPRYINGVDCRFCTDAAQIEREMAYLRGPRSPNKEDVGTLLLDFFRHFGHEYRSGIIRIRDTRSVLPPGDESKCFLVVDNPFEVGKDVANVDASQQGSIRKEFRRAWSYLSQAASPEGTKHRSFAKQKFLDSGTDCLCGSCS</sequence>
<dbReference type="PANTHER" id="PTHR12271:SF40">
    <property type="entry name" value="POLY(A) RNA POLYMERASE GLD2"/>
    <property type="match status" value="1"/>
</dbReference>
<dbReference type="Proteomes" id="UP001642484">
    <property type="component" value="Unassembled WGS sequence"/>
</dbReference>
<dbReference type="CDD" id="cd05402">
    <property type="entry name" value="NT_PAP_TUTase"/>
    <property type="match status" value="1"/>
</dbReference>
<dbReference type="EMBL" id="CAXAMN010027073">
    <property type="protein sequence ID" value="CAK9108186.1"/>
    <property type="molecule type" value="Genomic_DNA"/>
</dbReference>